<organism evidence="2 3">
    <name type="scientific">Saccharata proteae CBS 121410</name>
    <dbReference type="NCBI Taxonomy" id="1314787"/>
    <lineage>
        <taxon>Eukaryota</taxon>
        <taxon>Fungi</taxon>
        <taxon>Dikarya</taxon>
        <taxon>Ascomycota</taxon>
        <taxon>Pezizomycotina</taxon>
        <taxon>Dothideomycetes</taxon>
        <taxon>Dothideomycetes incertae sedis</taxon>
        <taxon>Botryosphaeriales</taxon>
        <taxon>Saccharataceae</taxon>
        <taxon>Saccharata</taxon>
    </lineage>
</organism>
<evidence type="ECO:0000313" key="2">
    <source>
        <dbReference type="EMBL" id="KAF2084935.1"/>
    </source>
</evidence>
<dbReference type="Proteomes" id="UP000799776">
    <property type="component" value="Unassembled WGS sequence"/>
</dbReference>
<comment type="caution">
    <text evidence="2">The sequence shown here is derived from an EMBL/GenBank/DDBJ whole genome shotgun (WGS) entry which is preliminary data.</text>
</comment>
<proteinExistence type="predicted"/>
<evidence type="ECO:0008006" key="4">
    <source>
        <dbReference type="Google" id="ProtNLM"/>
    </source>
</evidence>
<feature type="region of interest" description="Disordered" evidence="1">
    <location>
        <begin position="80"/>
        <end position="107"/>
    </location>
</feature>
<dbReference type="PANTHER" id="PTHR39398">
    <property type="entry name" value="YALI0F14311P"/>
    <property type="match status" value="1"/>
</dbReference>
<gene>
    <name evidence="2" type="ORF">K490DRAFT_47745</name>
</gene>
<accession>A0A9P4HTC9</accession>
<evidence type="ECO:0000313" key="3">
    <source>
        <dbReference type="Proteomes" id="UP000799776"/>
    </source>
</evidence>
<keyword evidence="3" id="KW-1185">Reference proteome</keyword>
<dbReference type="EMBL" id="ML978735">
    <property type="protein sequence ID" value="KAF2084935.1"/>
    <property type="molecule type" value="Genomic_DNA"/>
</dbReference>
<feature type="region of interest" description="Disordered" evidence="1">
    <location>
        <begin position="1"/>
        <end position="35"/>
    </location>
</feature>
<name>A0A9P4HTC9_9PEZI</name>
<sequence>MAAAQQRPSSRRGPSMQWGRLKPAATDPLDAYGLPSKGETRLNDFRAQESYYNKIVERYMKFCAASGGGETLDKQFAALAREPSGSQSLQPTDPNTTTTANPIPPPRNPTLELSTILLAMRKLREAILSSHRLDRFSQRCYIFIIRASILVKAWESYLPALRYLLHAIHPATALSPPEYNEFAGYHLLDLACRQHDLTAAFHAKSRLCYGYRDPTGRVERVLRALVMDDWVGFWRVGRAVDGYQKRMLEWREEEMRTHALKCLGRSYLSVEKGFVERSAGGRGWAELVREGVGWELVDGERVVIRRPKVK</sequence>
<dbReference type="PANTHER" id="PTHR39398:SF1">
    <property type="entry name" value="CSN8_PSMD8_EIF3K DOMAIN-CONTAINING PROTEIN"/>
    <property type="match status" value="1"/>
</dbReference>
<feature type="compositionally biased region" description="Low complexity" evidence="1">
    <location>
        <begin position="91"/>
        <end position="101"/>
    </location>
</feature>
<dbReference type="OrthoDB" id="2100128at2759"/>
<dbReference type="AlphaFoldDB" id="A0A9P4HTC9"/>
<reference evidence="2" key="1">
    <citation type="journal article" date="2020" name="Stud. Mycol.">
        <title>101 Dothideomycetes genomes: a test case for predicting lifestyles and emergence of pathogens.</title>
        <authorList>
            <person name="Haridas S."/>
            <person name="Albert R."/>
            <person name="Binder M."/>
            <person name="Bloem J."/>
            <person name="Labutti K."/>
            <person name="Salamov A."/>
            <person name="Andreopoulos B."/>
            <person name="Baker S."/>
            <person name="Barry K."/>
            <person name="Bills G."/>
            <person name="Bluhm B."/>
            <person name="Cannon C."/>
            <person name="Castanera R."/>
            <person name="Culley D."/>
            <person name="Daum C."/>
            <person name="Ezra D."/>
            <person name="Gonzalez J."/>
            <person name="Henrissat B."/>
            <person name="Kuo A."/>
            <person name="Liang C."/>
            <person name="Lipzen A."/>
            <person name="Lutzoni F."/>
            <person name="Magnuson J."/>
            <person name="Mondo S."/>
            <person name="Nolan M."/>
            <person name="Ohm R."/>
            <person name="Pangilinan J."/>
            <person name="Park H.-J."/>
            <person name="Ramirez L."/>
            <person name="Alfaro M."/>
            <person name="Sun H."/>
            <person name="Tritt A."/>
            <person name="Yoshinaga Y."/>
            <person name="Zwiers L.-H."/>
            <person name="Turgeon B."/>
            <person name="Goodwin S."/>
            <person name="Spatafora J."/>
            <person name="Crous P."/>
            <person name="Grigoriev I."/>
        </authorList>
    </citation>
    <scope>NUCLEOTIDE SEQUENCE</scope>
    <source>
        <strain evidence="2">CBS 121410</strain>
    </source>
</reference>
<evidence type="ECO:0000256" key="1">
    <source>
        <dbReference type="SAM" id="MobiDB-lite"/>
    </source>
</evidence>
<protein>
    <recommendedName>
        <fullName evidence="4">CSN8/PSMD8/EIF3K domain-containing protein</fullName>
    </recommendedName>
</protein>